<dbReference type="PROSITE" id="PS00518">
    <property type="entry name" value="ZF_RING_1"/>
    <property type="match status" value="1"/>
</dbReference>
<name>A0A9R1TH08_9HYME</name>
<feature type="domain" description="RING-type" evidence="20">
    <location>
        <begin position="25"/>
        <end position="62"/>
    </location>
</feature>
<dbReference type="InterPro" id="IPR013083">
    <property type="entry name" value="Znf_RING/FYVE/PHD"/>
</dbReference>
<dbReference type="PROSITE" id="PS50089">
    <property type="entry name" value="ZF_RING_2"/>
    <property type="match status" value="1"/>
</dbReference>
<dbReference type="GO" id="GO:0003697">
    <property type="term" value="F:single-stranded DNA binding"/>
    <property type="evidence" value="ECO:0007669"/>
    <property type="project" value="InterPro"/>
</dbReference>
<dbReference type="GO" id="GO:0061630">
    <property type="term" value="F:ubiquitin protein ligase activity"/>
    <property type="evidence" value="ECO:0007669"/>
    <property type="project" value="UniProtKB-EC"/>
</dbReference>
<evidence type="ECO:0000256" key="1">
    <source>
        <dbReference type="ARBA" id="ARBA00000900"/>
    </source>
</evidence>
<dbReference type="InterPro" id="IPR017907">
    <property type="entry name" value="Znf_RING_CS"/>
</dbReference>
<dbReference type="EC" id="2.3.2.27" evidence="5"/>
<feature type="region of interest" description="Disordered" evidence="19">
    <location>
        <begin position="108"/>
        <end position="158"/>
    </location>
</feature>
<feature type="compositionally biased region" description="Basic residues" evidence="19">
    <location>
        <begin position="549"/>
        <end position="559"/>
    </location>
</feature>
<organism evidence="22 23">
    <name type="scientific">Fopius arisanus</name>
    <dbReference type="NCBI Taxonomy" id="64838"/>
    <lineage>
        <taxon>Eukaryota</taxon>
        <taxon>Metazoa</taxon>
        <taxon>Ecdysozoa</taxon>
        <taxon>Arthropoda</taxon>
        <taxon>Hexapoda</taxon>
        <taxon>Insecta</taxon>
        <taxon>Pterygota</taxon>
        <taxon>Neoptera</taxon>
        <taxon>Endopterygota</taxon>
        <taxon>Hymenoptera</taxon>
        <taxon>Apocrita</taxon>
        <taxon>Ichneumonoidea</taxon>
        <taxon>Braconidae</taxon>
        <taxon>Opiinae</taxon>
        <taxon>Fopius</taxon>
    </lineage>
</organism>
<evidence type="ECO:0000256" key="19">
    <source>
        <dbReference type="SAM" id="MobiDB-lite"/>
    </source>
</evidence>
<dbReference type="GO" id="GO:0005634">
    <property type="term" value="C:nucleus"/>
    <property type="evidence" value="ECO:0007669"/>
    <property type="project" value="UniProtKB-SubCell"/>
</dbReference>
<evidence type="ECO:0000256" key="7">
    <source>
        <dbReference type="ARBA" id="ARBA00022723"/>
    </source>
</evidence>
<dbReference type="InterPro" id="IPR006642">
    <property type="entry name" value="Rad18_UBZ4"/>
</dbReference>
<evidence type="ECO:0000313" key="22">
    <source>
        <dbReference type="Proteomes" id="UP000694866"/>
    </source>
</evidence>
<evidence type="ECO:0000256" key="5">
    <source>
        <dbReference type="ARBA" id="ARBA00012483"/>
    </source>
</evidence>
<keyword evidence="14" id="KW-0539">Nucleus</keyword>
<dbReference type="PANTHER" id="PTHR14134:SF2">
    <property type="entry name" value="E3 UBIQUITIN-PROTEIN LIGASE RAD18"/>
    <property type="match status" value="1"/>
</dbReference>
<evidence type="ECO:0000259" key="20">
    <source>
        <dbReference type="PROSITE" id="PS50089"/>
    </source>
</evidence>
<dbReference type="PANTHER" id="PTHR14134">
    <property type="entry name" value="E3 UBIQUITIN-PROTEIN LIGASE RAD18"/>
    <property type="match status" value="1"/>
</dbReference>
<dbReference type="SMART" id="SM00734">
    <property type="entry name" value="ZnF_Rad18"/>
    <property type="match status" value="1"/>
</dbReference>
<dbReference type="CDD" id="cd16529">
    <property type="entry name" value="RING-HC_RAD18"/>
    <property type="match status" value="1"/>
</dbReference>
<dbReference type="GO" id="GO:0006301">
    <property type="term" value="P:DNA damage tolerance"/>
    <property type="evidence" value="ECO:0007669"/>
    <property type="project" value="InterPro"/>
</dbReference>
<feature type="region of interest" description="Disordered" evidence="19">
    <location>
        <begin position="334"/>
        <end position="393"/>
    </location>
</feature>
<evidence type="ECO:0000256" key="14">
    <source>
        <dbReference type="ARBA" id="ARBA00023242"/>
    </source>
</evidence>
<keyword evidence="13 18" id="KW-0234">DNA repair</keyword>
<evidence type="ECO:0000256" key="17">
    <source>
        <dbReference type="PROSITE-ProRule" id="PRU00175"/>
    </source>
</evidence>
<feature type="compositionally biased region" description="Basic and acidic residues" evidence="19">
    <location>
        <begin position="364"/>
        <end position="393"/>
    </location>
</feature>
<evidence type="ECO:0000256" key="11">
    <source>
        <dbReference type="ARBA" id="ARBA00022833"/>
    </source>
</evidence>
<evidence type="ECO:0000256" key="8">
    <source>
        <dbReference type="ARBA" id="ARBA00022763"/>
    </source>
</evidence>
<evidence type="ECO:0000256" key="12">
    <source>
        <dbReference type="ARBA" id="ARBA00023125"/>
    </source>
</evidence>
<dbReference type="FunFam" id="3.30.40.10:FF:000172">
    <property type="entry name" value="E3 ubiquitin-protein ligase RAD18"/>
    <property type="match status" value="1"/>
</dbReference>
<protein>
    <recommendedName>
        <fullName evidence="5">RING-type E3 ubiquitin transferase</fullName>
        <ecNumber evidence="5">2.3.2.27</ecNumber>
    </recommendedName>
    <alternativeName>
        <fullName evidence="15 16">RING-type E3 ubiquitin transferase RAD18</fullName>
    </alternativeName>
</protein>
<evidence type="ECO:0000256" key="6">
    <source>
        <dbReference type="ARBA" id="ARBA00022679"/>
    </source>
</evidence>
<dbReference type="InterPro" id="IPR001841">
    <property type="entry name" value="Znf_RING"/>
</dbReference>
<feature type="compositionally biased region" description="Basic residues" evidence="19">
    <location>
        <begin position="334"/>
        <end position="344"/>
    </location>
</feature>
<comment type="subcellular location">
    <subcellularLocation>
        <location evidence="2">Nucleus</location>
    </subcellularLocation>
</comment>
<keyword evidence="22" id="KW-1185">Reference proteome</keyword>
<keyword evidence="6" id="KW-0808">Transferase</keyword>
<feature type="region of interest" description="Disordered" evidence="19">
    <location>
        <begin position="521"/>
        <end position="576"/>
    </location>
</feature>
<comment type="pathway">
    <text evidence="3">Protein modification; protein ubiquitination.</text>
</comment>
<evidence type="ECO:0000256" key="3">
    <source>
        <dbReference type="ARBA" id="ARBA00004906"/>
    </source>
</evidence>
<dbReference type="GO" id="GO:0006513">
    <property type="term" value="P:protein monoubiquitination"/>
    <property type="evidence" value="ECO:0007669"/>
    <property type="project" value="InterPro"/>
</dbReference>
<keyword evidence="8 18" id="KW-0227">DNA damage</keyword>
<dbReference type="OrthoDB" id="6499288at2759"/>
<evidence type="ECO:0000313" key="23">
    <source>
        <dbReference type="RefSeq" id="XP_011309144.1"/>
    </source>
</evidence>
<comment type="similarity">
    <text evidence="4">Belongs to the RAD18 family.</text>
</comment>
<dbReference type="KEGG" id="fas:105270117"/>
<keyword evidence="7" id="KW-0479">Metal-binding</keyword>
<feature type="region of interest" description="Disordered" evidence="19">
    <location>
        <begin position="459"/>
        <end position="501"/>
    </location>
</feature>
<gene>
    <name evidence="23" type="primary">LOC105270117</name>
</gene>
<keyword evidence="11" id="KW-0862">Zinc</keyword>
<evidence type="ECO:0000256" key="15">
    <source>
        <dbReference type="ARBA" id="ARBA00031783"/>
    </source>
</evidence>
<evidence type="ECO:0000256" key="9">
    <source>
        <dbReference type="ARBA" id="ARBA00022771"/>
    </source>
</evidence>
<evidence type="ECO:0000256" key="18">
    <source>
        <dbReference type="PROSITE-ProRule" id="PRU01256"/>
    </source>
</evidence>
<dbReference type="SMART" id="SM00184">
    <property type="entry name" value="RING"/>
    <property type="match status" value="1"/>
</dbReference>
<feature type="region of interest" description="Disordered" evidence="19">
    <location>
        <begin position="589"/>
        <end position="629"/>
    </location>
</feature>
<dbReference type="SUPFAM" id="SSF57850">
    <property type="entry name" value="RING/U-box"/>
    <property type="match status" value="1"/>
</dbReference>
<dbReference type="Gene3D" id="3.30.40.10">
    <property type="entry name" value="Zinc/RING finger domain, C3HC4 (zinc finger)"/>
    <property type="match status" value="1"/>
</dbReference>
<keyword evidence="10" id="KW-0833">Ubl conjugation pathway</keyword>
<evidence type="ECO:0000256" key="2">
    <source>
        <dbReference type="ARBA" id="ARBA00004123"/>
    </source>
</evidence>
<dbReference type="InterPro" id="IPR039577">
    <property type="entry name" value="Rad18"/>
</dbReference>
<comment type="catalytic activity">
    <reaction evidence="1">
        <text>S-ubiquitinyl-[E2 ubiquitin-conjugating enzyme]-L-cysteine + [acceptor protein]-L-lysine = [E2 ubiquitin-conjugating enzyme]-L-cysteine + N(6)-ubiquitinyl-[acceptor protein]-L-lysine.</text>
        <dbReference type="EC" id="2.3.2.27"/>
    </reaction>
</comment>
<dbReference type="FunFam" id="3.30.160.60:FF:000331">
    <property type="entry name" value="E3 ubiquitin-protein ligase RAD18"/>
    <property type="match status" value="1"/>
</dbReference>
<dbReference type="PROSITE" id="PS51908">
    <property type="entry name" value="ZF_UBZ4"/>
    <property type="match status" value="1"/>
</dbReference>
<evidence type="ECO:0000256" key="4">
    <source>
        <dbReference type="ARBA" id="ARBA00009506"/>
    </source>
</evidence>
<evidence type="ECO:0000259" key="21">
    <source>
        <dbReference type="PROSITE" id="PS51908"/>
    </source>
</evidence>
<dbReference type="GeneID" id="105270117"/>
<feature type="domain" description="UBZ4-type" evidence="21">
    <location>
        <begin position="178"/>
        <end position="205"/>
    </location>
</feature>
<feature type="compositionally biased region" description="Basic and acidic residues" evidence="19">
    <location>
        <begin position="124"/>
        <end position="140"/>
    </location>
</feature>
<keyword evidence="9 17" id="KW-0863">Zinc-finger</keyword>
<evidence type="ECO:0000256" key="13">
    <source>
        <dbReference type="ARBA" id="ARBA00023204"/>
    </source>
</evidence>
<feature type="compositionally biased region" description="Polar residues" evidence="19">
    <location>
        <begin position="459"/>
        <end position="474"/>
    </location>
</feature>
<reference evidence="23" key="1">
    <citation type="submission" date="2025-08" db="UniProtKB">
        <authorList>
            <consortium name="RefSeq"/>
        </authorList>
    </citation>
    <scope>IDENTIFICATION</scope>
    <source>
        <strain evidence="23">USDA-PBARC FA_bdor</strain>
        <tissue evidence="23">Whole organism</tissue>
    </source>
</reference>
<evidence type="ECO:0000256" key="16">
    <source>
        <dbReference type="ARBA" id="ARBA00082369"/>
    </source>
</evidence>
<dbReference type="Pfam" id="PF13923">
    <property type="entry name" value="zf-C3HC4_2"/>
    <property type="match status" value="1"/>
</dbReference>
<dbReference type="Gene3D" id="3.30.160.60">
    <property type="entry name" value="Classic Zinc Finger"/>
    <property type="match status" value="1"/>
</dbReference>
<proteinExistence type="inferred from homology"/>
<sequence length="629" mass="72134">MGKFSEIIWPSEYSDLKRIEELLVCGICYDYMETSVMTPCSHNYCSLCIRKYLHYKNQCPACFQDTFEKDLHTNRILDEIILYFSKIRDRLVTCISGAKRVLLDDAQTSPISPPVRPARSNHQKSPDFRPKPETPPDDSPKLPQPPFKSLCSPSTSGTSKVASFFTSKSPKFETTRTLVPCPVCRVKISELHINRHLDDCLKRQTEPNRPPRVETKRKPLPKLVFCLMKDTELKKKLKLLNLSIRGDRKTLENRYHRYCTLYNAECDKISPRSIEELLKQCEDEEELERKTQAAKSSASRLNISRNSNQNVIEAAQREYLESNKDKFDNLIKQIKSRKTPKPPVRRSLISDNQSVNENNDNDENSAHNENSENHETTENNEHNEDHENNENIVKSPDKWSKDIFENAFQNNDSNDSCLLQTYTSEHPMNFLALGMSDNSSSPKKMDKIIDELPRASVDNTISNEITRGESQSVYDQTTDPETDDDQGNKGSLKRAKLSLEEERRMSEARILAMTIAHDFCDDDSSDAEANGSGRGDKENDEGESIAARRPVRKRNHPSRFRGNEERELSNRLTPIDALREEINGNKDTLAKGDATLKRRRRRKCGSDLEDQALPPRRPVRKREASGLQQ</sequence>
<dbReference type="GO" id="GO:0008270">
    <property type="term" value="F:zinc ion binding"/>
    <property type="evidence" value="ECO:0007669"/>
    <property type="project" value="UniProtKB-KW"/>
</dbReference>
<dbReference type="Proteomes" id="UP000694866">
    <property type="component" value="Unplaced"/>
</dbReference>
<dbReference type="AlphaFoldDB" id="A0A9R1TH08"/>
<evidence type="ECO:0000256" key="10">
    <source>
        <dbReference type="ARBA" id="ARBA00022786"/>
    </source>
</evidence>
<dbReference type="RefSeq" id="XP_011309144.1">
    <property type="nucleotide sequence ID" value="XM_011310842.1"/>
</dbReference>
<keyword evidence="12" id="KW-0238">DNA-binding</keyword>
<dbReference type="GO" id="GO:0097505">
    <property type="term" value="C:Rad6-Rad18 complex"/>
    <property type="evidence" value="ECO:0007669"/>
    <property type="project" value="TreeGrafter"/>
</dbReference>
<accession>A0A9R1TH08</accession>
<dbReference type="GO" id="GO:0006281">
    <property type="term" value="P:DNA repair"/>
    <property type="evidence" value="ECO:0007669"/>
    <property type="project" value="UniProtKB-KW"/>
</dbReference>